<dbReference type="InterPro" id="IPR009057">
    <property type="entry name" value="Homeodomain-like_sf"/>
</dbReference>
<evidence type="ECO:0000256" key="4">
    <source>
        <dbReference type="PROSITE-ProRule" id="PRU00335"/>
    </source>
</evidence>
<feature type="domain" description="HTH tetR-type" evidence="5">
    <location>
        <begin position="13"/>
        <end position="73"/>
    </location>
</feature>
<reference evidence="6" key="1">
    <citation type="submission" date="2020-11" db="EMBL/GenBank/DDBJ databases">
        <title>Sequencing the genomes of 1000 actinobacteria strains.</title>
        <authorList>
            <person name="Klenk H.-P."/>
        </authorList>
    </citation>
    <scope>NUCLEOTIDE SEQUENCE</scope>
    <source>
        <strain evidence="6">DSM 45356</strain>
    </source>
</reference>
<dbReference type="PANTHER" id="PTHR30055:SF220">
    <property type="entry name" value="TETR-FAMILY REGULATORY PROTEIN"/>
    <property type="match status" value="1"/>
</dbReference>
<dbReference type="PRINTS" id="PR00455">
    <property type="entry name" value="HTHTETR"/>
</dbReference>
<evidence type="ECO:0000259" key="5">
    <source>
        <dbReference type="PROSITE" id="PS50977"/>
    </source>
</evidence>
<dbReference type="PROSITE" id="PS50977">
    <property type="entry name" value="HTH_TETR_2"/>
    <property type="match status" value="1"/>
</dbReference>
<dbReference type="EMBL" id="JADOUF010000001">
    <property type="protein sequence ID" value="MBG6137579.1"/>
    <property type="molecule type" value="Genomic_DNA"/>
</dbReference>
<dbReference type="Pfam" id="PF13305">
    <property type="entry name" value="TetR_C_33"/>
    <property type="match status" value="1"/>
</dbReference>
<organism evidence="6 7">
    <name type="scientific">Longispora fulva</name>
    <dbReference type="NCBI Taxonomy" id="619741"/>
    <lineage>
        <taxon>Bacteria</taxon>
        <taxon>Bacillati</taxon>
        <taxon>Actinomycetota</taxon>
        <taxon>Actinomycetes</taxon>
        <taxon>Micromonosporales</taxon>
        <taxon>Micromonosporaceae</taxon>
        <taxon>Longispora</taxon>
    </lineage>
</organism>
<dbReference type="AlphaFoldDB" id="A0A8J7GRW2"/>
<dbReference type="SUPFAM" id="SSF46689">
    <property type="entry name" value="Homeodomain-like"/>
    <property type="match status" value="1"/>
</dbReference>
<dbReference type="Gene3D" id="1.10.357.10">
    <property type="entry name" value="Tetracycline Repressor, domain 2"/>
    <property type="match status" value="1"/>
</dbReference>
<accession>A0A8J7GRW2</accession>
<proteinExistence type="predicted"/>
<keyword evidence="3" id="KW-0804">Transcription</keyword>
<keyword evidence="2 4" id="KW-0238">DNA-binding</keyword>
<keyword evidence="7" id="KW-1185">Reference proteome</keyword>
<dbReference type="InterPro" id="IPR036271">
    <property type="entry name" value="Tet_transcr_reg_TetR-rel_C_sf"/>
</dbReference>
<evidence type="ECO:0000313" key="6">
    <source>
        <dbReference type="EMBL" id="MBG6137579.1"/>
    </source>
</evidence>
<protein>
    <submittedName>
        <fullName evidence="6">AcrR family transcriptional regulator</fullName>
    </submittedName>
</protein>
<dbReference type="Pfam" id="PF00440">
    <property type="entry name" value="TetR_N"/>
    <property type="match status" value="1"/>
</dbReference>
<comment type="caution">
    <text evidence="6">The sequence shown here is derived from an EMBL/GenBank/DDBJ whole genome shotgun (WGS) entry which is preliminary data.</text>
</comment>
<dbReference type="RefSeq" id="WP_197004429.1">
    <property type="nucleotide sequence ID" value="NZ_BONS01000020.1"/>
</dbReference>
<dbReference type="GO" id="GO:0000976">
    <property type="term" value="F:transcription cis-regulatory region binding"/>
    <property type="evidence" value="ECO:0007669"/>
    <property type="project" value="TreeGrafter"/>
</dbReference>
<name>A0A8J7GRW2_9ACTN</name>
<dbReference type="Proteomes" id="UP000622552">
    <property type="component" value="Unassembled WGS sequence"/>
</dbReference>
<feature type="DNA-binding region" description="H-T-H motif" evidence="4">
    <location>
        <begin position="36"/>
        <end position="55"/>
    </location>
</feature>
<dbReference type="InterPro" id="IPR001647">
    <property type="entry name" value="HTH_TetR"/>
</dbReference>
<dbReference type="SUPFAM" id="SSF48498">
    <property type="entry name" value="Tetracyclin repressor-like, C-terminal domain"/>
    <property type="match status" value="1"/>
</dbReference>
<sequence length="204" mass="21755">MSSSRGVGEHYQGDLRRTLLEAAGNLLAEVGADGVSLREVARRAGVSHAAPAHHFRDRAGLFTALATEGFELFDQHLRAALATEPRQPFDQLPALGRAYAEFAEVYPGHFAVMFRPALIQVTDPGFAAASDAAFETLRRHVERCQRAGWHATADTQALAAVAWALAHGITALRAQGSLARHYPDVSLDGVVALVGTLLHGESAG</sequence>
<dbReference type="PANTHER" id="PTHR30055">
    <property type="entry name" value="HTH-TYPE TRANSCRIPTIONAL REGULATOR RUTR"/>
    <property type="match status" value="1"/>
</dbReference>
<keyword evidence="1" id="KW-0805">Transcription regulation</keyword>
<dbReference type="InterPro" id="IPR050109">
    <property type="entry name" value="HTH-type_TetR-like_transc_reg"/>
</dbReference>
<dbReference type="InterPro" id="IPR025996">
    <property type="entry name" value="MT1864/Rv1816-like_C"/>
</dbReference>
<gene>
    <name evidence="6" type="ORF">IW245_003773</name>
</gene>
<evidence type="ECO:0000313" key="7">
    <source>
        <dbReference type="Proteomes" id="UP000622552"/>
    </source>
</evidence>
<evidence type="ECO:0000256" key="1">
    <source>
        <dbReference type="ARBA" id="ARBA00023015"/>
    </source>
</evidence>
<evidence type="ECO:0000256" key="3">
    <source>
        <dbReference type="ARBA" id="ARBA00023163"/>
    </source>
</evidence>
<evidence type="ECO:0000256" key="2">
    <source>
        <dbReference type="ARBA" id="ARBA00023125"/>
    </source>
</evidence>
<dbReference type="GO" id="GO:0003700">
    <property type="term" value="F:DNA-binding transcription factor activity"/>
    <property type="evidence" value="ECO:0007669"/>
    <property type="project" value="TreeGrafter"/>
</dbReference>